<dbReference type="EMBL" id="CXWC01000002">
    <property type="protein sequence ID" value="CTQ67054.1"/>
    <property type="molecule type" value="Genomic_DNA"/>
</dbReference>
<dbReference type="InterPro" id="IPR000792">
    <property type="entry name" value="Tscrpt_reg_LuxR_C"/>
</dbReference>
<feature type="domain" description="HTH luxR-type" evidence="1">
    <location>
        <begin position="307"/>
        <end position="372"/>
    </location>
</feature>
<dbReference type="GO" id="GO:0006355">
    <property type="term" value="P:regulation of DNA-templated transcription"/>
    <property type="evidence" value="ECO:0007669"/>
    <property type="project" value="InterPro"/>
</dbReference>
<dbReference type="Gene3D" id="1.10.10.10">
    <property type="entry name" value="Winged helix-like DNA-binding domain superfamily/Winged helix DNA-binding domain"/>
    <property type="match status" value="1"/>
</dbReference>
<dbReference type="Proteomes" id="UP000049983">
    <property type="component" value="Unassembled WGS sequence"/>
</dbReference>
<dbReference type="AlphaFoldDB" id="A0A0M6Z8W5"/>
<dbReference type="PROSITE" id="PS50043">
    <property type="entry name" value="HTH_LUXR_2"/>
    <property type="match status" value="1"/>
</dbReference>
<reference evidence="3" key="1">
    <citation type="submission" date="2015-07" db="EMBL/GenBank/DDBJ databases">
        <authorList>
            <person name="Rodrigo-Torres Lidia"/>
            <person name="Arahal R.David."/>
        </authorList>
    </citation>
    <scope>NUCLEOTIDE SEQUENCE [LARGE SCALE GENOMIC DNA]</scope>
    <source>
        <strain evidence="3">CECT 5096</strain>
    </source>
</reference>
<keyword evidence="3" id="KW-1185">Reference proteome</keyword>
<accession>A0A0M6Z8W5</accession>
<dbReference type="SUPFAM" id="SSF46894">
    <property type="entry name" value="C-terminal effector domain of the bipartite response regulators"/>
    <property type="match status" value="1"/>
</dbReference>
<dbReference type="InterPro" id="IPR036388">
    <property type="entry name" value="WH-like_DNA-bd_sf"/>
</dbReference>
<dbReference type="RefSeq" id="WP_144435968.1">
    <property type="nucleotide sequence ID" value="NZ_CANKXR010000002.1"/>
</dbReference>
<evidence type="ECO:0000259" key="1">
    <source>
        <dbReference type="PROSITE" id="PS50043"/>
    </source>
</evidence>
<proteinExistence type="predicted"/>
<protein>
    <submittedName>
        <fullName evidence="2">ATP-dependent transcriptional regulator</fullName>
    </submittedName>
</protein>
<dbReference type="OrthoDB" id="7810957at2"/>
<evidence type="ECO:0000313" key="2">
    <source>
        <dbReference type="EMBL" id="CTQ67054.1"/>
    </source>
</evidence>
<dbReference type="Pfam" id="PF00196">
    <property type="entry name" value="GerE"/>
    <property type="match status" value="1"/>
</dbReference>
<organism evidence="2 3">
    <name type="scientific">Roseibium album</name>
    <dbReference type="NCBI Taxonomy" id="311410"/>
    <lineage>
        <taxon>Bacteria</taxon>
        <taxon>Pseudomonadati</taxon>
        <taxon>Pseudomonadota</taxon>
        <taxon>Alphaproteobacteria</taxon>
        <taxon>Hyphomicrobiales</taxon>
        <taxon>Stappiaceae</taxon>
        <taxon>Roseibium</taxon>
    </lineage>
</organism>
<dbReference type="STRING" id="311410.LA5095_02461"/>
<gene>
    <name evidence="2" type="ORF">LA5096_01317</name>
</gene>
<dbReference type="SMART" id="SM00421">
    <property type="entry name" value="HTH_LUXR"/>
    <property type="match status" value="1"/>
</dbReference>
<name>A0A0M6Z8W5_9HYPH</name>
<evidence type="ECO:0000313" key="3">
    <source>
        <dbReference type="Proteomes" id="UP000049983"/>
    </source>
</evidence>
<dbReference type="GO" id="GO:0003677">
    <property type="term" value="F:DNA binding"/>
    <property type="evidence" value="ECO:0007669"/>
    <property type="project" value="InterPro"/>
</dbReference>
<dbReference type="InterPro" id="IPR016032">
    <property type="entry name" value="Sig_transdc_resp-reg_C-effctor"/>
</dbReference>
<sequence>MVNDHSSLLHKIYSAALLDEGLTGVLSDLATTYPDLPISYQAQCVYRNKVYDCAMFNHGEDAEFRLNHAVSPNPFPPIALQCDPSDVVFTGDFISTADVENTDFYDEFLKDHGEINRAFGVILHREGEDSAFVAANLPRRMGRKEEEHVRSLFGFLRPHLQNAFGLLLELAKRDAEPANPQFWLDQIPTAALVVEPDGRILHFNRQADKVLTTGKALFIDRTVRLGARRPQIQSALQAALAKASGLSMPVGPIPLMDNGHPGPFFFVLPIQHKDQLHPGLAPFLAPRLPLLVTVFDPDDVPKSSEKILSTAFGLTDREALLVQQLILGVSLKQAAENLQISYNTARNHLASATSKTGAHSQADIVRRGTQLLAKLGDQASDRT</sequence>
<dbReference type="GeneID" id="97668742"/>